<feature type="chain" id="PRO_5042195573" evidence="3">
    <location>
        <begin position="21"/>
        <end position="133"/>
    </location>
</feature>
<reference evidence="4" key="1">
    <citation type="submission" date="2023-07" db="EMBL/GenBank/DDBJ databases">
        <authorList>
            <consortium name="AG Swart"/>
            <person name="Singh M."/>
            <person name="Singh A."/>
            <person name="Seah K."/>
            <person name="Emmerich C."/>
        </authorList>
    </citation>
    <scope>NUCLEOTIDE SEQUENCE</scope>
    <source>
        <strain evidence="4">DP1</strain>
    </source>
</reference>
<keyword evidence="5" id="KW-1185">Reference proteome</keyword>
<feature type="signal peptide" evidence="3">
    <location>
        <begin position="1"/>
        <end position="20"/>
    </location>
</feature>
<proteinExistence type="predicted"/>
<protein>
    <submittedName>
        <fullName evidence="4">Uncharacterized protein</fullName>
    </submittedName>
</protein>
<feature type="region of interest" description="Disordered" evidence="1">
    <location>
        <begin position="73"/>
        <end position="133"/>
    </location>
</feature>
<feature type="compositionally biased region" description="Basic residues" evidence="1">
    <location>
        <begin position="78"/>
        <end position="95"/>
    </location>
</feature>
<comment type="caution">
    <text evidence="4">The sequence shown here is derived from an EMBL/GenBank/DDBJ whole genome shotgun (WGS) entry which is preliminary data.</text>
</comment>
<keyword evidence="2" id="KW-0472">Membrane</keyword>
<name>A0AAD1XXG3_EUPCR</name>
<feature type="transmembrane region" description="Helical" evidence="2">
    <location>
        <begin position="40"/>
        <end position="68"/>
    </location>
</feature>
<keyword evidence="2" id="KW-1133">Transmembrane helix</keyword>
<sequence length="133" mass="14328">MTNLFWGILPVILQIGPVLAQSAATAGAENNDEEGFCQDSAFICTGLLVLIIGICFLICALVLVCIFIKTQSTSNERRKQRKAAIQSKKYKCKKTKKDEKSLPDEGSNQPSGDEESSGQIPASESKSEEVSSG</sequence>
<keyword evidence="2" id="KW-0812">Transmembrane</keyword>
<evidence type="ECO:0000256" key="3">
    <source>
        <dbReference type="SAM" id="SignalP"/>
    </source>
</evidence>
<evidence type="ECO:0000256" key="2">
    <source>
        <dbReference type="SAM" id="Phobius"/>
    </source>
</evidence>
<feature type="compositionally biased region" description="Polar residues" evidence="1">
    <location>
        <begin position="106"/>
        <end position="124"/>
    </location>
</feature>
<evidence type="ECO:0000313" key="5">
    <source>
        <dbReference type="Proteomes" id="UP001295684"/>
    </source>
</evidence>
<dbReference type="AlphaFoldDB" id="A0AAD1XXG3"/>
<organism evidence="4 5">
    <name type="scientific">Euplotes crassus</name>
    <dbReference type="NCBI Taxonomy" id="5936"/>
    <lineage>
        <taxon>Eukaryota</taxon>
        <taxon>Sar</taxon>
        <taxon>Alveolata</taxon>
        <taxon>Ciliophora</taxon>
        <taxon>Intramacronucleata</taxon>
        <taxon>Spirotrichea</taxon>
        <taxon>Hypotrichia</taxon>
        <taxon>Euplotida</taxon>
        <taxon>Euplotidae</taxon>
        <taxon>Moneuplotes</taxon>
    </lineage>
</organism>
<gene>
    <name evidence="4" type="ORF">ECRASSUSDP1_LOCUS22305</name>
</gene>
<evidence type="ECO:0000313" key="4">
    <source>
        <dbReference type="EMBL" id="CAI2380865.1"/>
    </source>
</evidence>
<evidence type="ECO:0000256" key="1">
    <source>
        <dbReference type="SAM" id="MobiDB-lite"/>
    </source>
</evidence>
<dbReference type="Proteomes" id="UP001295684">
    <property type="component" value="Unassembled WGS sequence"/>
</dbReference>
<dbReference type="EMBL" id="CAMPGE010022864">
    <property type="protein sequence ID" value="CAI2380865.1"/>
    <property type="molecule type" value="Genomic_DNA"/>
</dbReference>
<accession>A0AAD1XXG3</accession>
<keyword evidence="3" id="KW-0732">Signal</keyword>